<feature type="binding site" evidence="2">
    <location>
        <position position="44"/>
    </location>
    <ligand>
        <name>Mg(2+)</name>
        <dbReference type="ChEBI" id="CHEBI:18420"/>
        <label>1</label>
    </ligand>
</feature>
<dbReference type="GO" id="GO:0000287">
    <property type="term" value="F:magnesium ion binding"/>
    <property type="evidence" value="ECO:0007669"/>
    <property type="project" value="UniProtKB-UniRule"/>
</dbReference>
<sequence length="315" mass="33592">MRSEAHFLELIDSHFSREHDFLALGRGDDCAVLRGGTDYCVTSDLFLEDEHFRRGYFSAADIGYKALAVNISDIAAMGAKPVAFTMDLMAPADLPDTFWDEFLKSMAGLARQNDMVLAGGDLSRSKRLGVSITAFGAPGATGFLRRGNCAYGDILFTVGDIGLARTGLMALEAEGIKARETLPAAVMAHLRPKPKVMIGTLLNAAGVKGLMDLSDGLARDLPRFTGPDLGANLTIDPEALHGDVHAWCKKAGLDPLEFAVLGGEDYALLGAVSPFDAGKARSVPGYTEIGTVTREPGIVLNAKPFDNPGFDHFSQ</sequence>
<dbReference type="InterPro" id="IPR016188">
    <property type="entry name" value="PurM-like_N"/>
</dbReference>
<keyword evidence="6" id="KW-1185">Reference proteome</keyword>
<name>A0A1J5MS31_9BACT</name>
<comment type="catalytic activity">
    <reaction evidence="2">
        <text>thiamine phosphate + ATP = thiamine diphosphate + ADP</text>
        <dbReference type="Rhea" id="RHEA:15913"/>
        <dbReference type="ChEBI" id="CHEBI:30616"/>
        <dbReference type="ChEBI" id="CHEBI:37575"/>
        <dbReference type="ChEBI" id="CHEBI:58937"/>
        <dbReference type="ChEBI" id="CHEBI:456216"/>
        <dbReference type="EC" id="2.7.4.16"/>
    </reaction>
</comment>
<feature type="binding site" evidence="2">
    <location>
        <position position="121"/>
    </location>
    <ligand>
        <name>Mg(2+)</name>
        <dbReference type="ChEBI" id="CHEBI:18420"/>
        <label>1</label>
    </ligand>
</feature>
<dbReference type="NCBIfam" id="TIGR01379">
    <property type="entry name" value="thiL"/>
    <property type="match status" value="1"/>
</dbReference>
<feature type="binding site" evidence="2">
    <location>
        <position position="29"/>
    </location>
    <ligand>
        <name>Mg(2+)</name>
        <dbReference type="ChEBI" id="CHEBI:18420"/>
        <label>4</label>
    </ligand>
</feature>
<feature type="domain" description="PurM-like C-terminal" evidence="4">
    <location>
        <begin position="152"/>
        <end position="300"/>
    </location>
</feature>
<evidence type="ECO:0000256" key="1">
    <source>
        <dbReference type="ARBA" id="ARBA00022977"/>
    </source>
</evidence>
<organism evidence="5 6">
    <name type="scientific">Pseudodesulfovibrio hydrargyri</name>
    <dbReference type="NCBI Taxonomy" id="2125990"/>
    <lineage>
        <taxon>Bacteria</taxon>
        <taxon>Pseudomonadati</taxon>
        <taxon>Thermodesulfobacteriota</taxon>
        <taxon>Desulfovibrionia</taxon>
        <taxon>Desulfovibrionales</taxon>
        <taxon>Desulfovibrionaceae</taxon>
    </lineage>
</organism>
<dbReference type="Pfam" id="PF00586">
    <property type="entry name" value="AIRS"/>
    <property type="match status" value="1"/>
</dbReference>
<dbReference type="EC" id="2.7.4.16" evidence="2"/>
<dbReference type="OrthoDB" id="9802811at2"/>
<keyword evidence="2" id="KW-0479">Metal-binding</keyword>
<dbReference type="SUPFAM" id="SSF56042">
    <property type="entry name" value="PurM C-terminal domain-like"/>
    <property type="match status" value="1"/>
</dbReference>
<dbReference type="GO" id="GO:0009229">
    <property type="term" value="P:thiamine diphosphate biosynthetic process"/>
    <property type="evidence" value="ECO:0007669"/>
    <property type="project" value="UniProtKB-UniRule"/>
</dbReference>
<proteinExistence type="inferred from homology"/>
<feature type="binding site" evidence="2">
    <location>
        <position position="264"/>
    </location>
    <ligand>
        <name>substrate</name>
    </ligand>
</feature>
<dbReference type="Proteomes" id="UP000181901">
    <property type="component" value="Unassembled WGS sequence"/>
</dbReference>
<keyword evidence="2" id="KW-0547">Nucleotide-binding</keyword>
<feature type="binding site" evidence="2">
    <location>
        <position position="43"/>
    </location>
    <ligand>
        <name>Mg(2+)</name>
        <dbReference type="ChEBI" id="CHEBI:18420"/>
        <label>1</label>
    </ligand>
</feature>
<feature type="binding site" evidence="2">
    <location>
        <position position="73"/>
    </location>
    <ligand>
        <name>Mg(2+)</name>
        <dbReference type="ChEBI" id="CHEBI:18420"/>
        <label>4</label>
    </ligand>
</feature>
<dbReference type="EMBL" id="LKAQ01000005">
    <property type="protein sequence ID" value="OIQ48826.1"/>
    <property type="molecule type" value="Genomic_DNA"/>
</dbReference>
<comment type="function">
    <text evidence="2">Catalyzes the ATP-dependent phosphorylation of thiamine-monophosphate (TMP) to form thiamine-pyrophosphate (TPP), the active form of vitamin B1.</text>
</comment>
<dbReference type="PANTHER" id="PTHR30270">
    <property type="entry name" value="THIAMINE-MONOPHOSPHATE KINASE"/>
    <property type="match status" value="1"/>
</dbReference>
<feature type="binding site" evidence="2">
    <location>
        <position position="29"/>
    </location>
    <ligand>
        <name>Mg(2+)</name>
        <dbReference type="ChEBI" id="CHEBI:18420"/>
        <label>3</label>
    </ligand>
</feature>
<dbReference type="Pfam" id="PF02769">
    <property type="entry name" value="AIRS_C"/>
    <property type="match status" value="1"/>
</dbReference>
<evidence type="ECO:0000313" key="6">
    <source>
        <dbReference type="Proteomes" id="UP000181901"/>
    </source>
</evidence>
<feature type="binding site" evidence="2">
    <location>
        <position position="44"/>
    </location>
    <ligand>
        <name>Mg(2+)</name>
        <dbReference type="ChEBI" id="CHEBI:18420"/>
        <label>2</label>
    </ligand>
</feature>
<keyword evidence="2" id="KW-0067">ATP-binding</keyword>
<evidence type="ECO:0000256" key="2">
    <source>
        <dbReference type="HAMAP-Rule" id="MF_02128"/>
    </source>
</evidence>
<keyword evidence="2 5" id="KW-0808">Transferase</keyword>
<comment type="miscellaneous">
    <text evidence="2">Reaction mechanism of ThiL seems to utilize a direct, inline transfer of the gamma-phosphate of ATP to TMP rather than a phosphorylated enzyme intermediate.</text>
</comment>
<dbReference type="InterPro" id="IPR010918">
    <property type="entry name" value="PurM-like_C_dom"/>
</dbReference>
<dbReference type="InterPro" id="IPR006283">
    <property type="entry name" value="ThiL-like"/>
</dbReference>
<keyword evidence="1 2" id="KW-0784">Thiamine biosynthesis</keyword>
<dbReference type="InterPro" id="IPR036921">
    <property type="entry name" value="PurM-like_N_sf"/>
</dbReference>
<protein>
    <recommendedName>
        <fullName evidence="2">Thiamine-monophosphate kinase</fullName>
        <shortName evidence="2">TMP kinase</shortName>
        <shortName evidence="2">Thiamine-phosphate kinase</shortName>
        <ecNumber evidence="2">2.7.4.16</ecNumber>
    </recommendedName>
</protein>
<dbReference type="SUPFAM" id="SSF55326">
    <property type="entry name" value="PurM N-terminal domain-like"/>
    <property type="match status" value="1"/>
</dbReference>
<dbReference type="AlphaFoldDB" id="A0A1J5MS31"/>
<dbReference type="Gene3D" id="3.30.1330.10">
    <property type="entry name" value="PurM-like, N-terminal domain"/>
    <property type="match status" value="1"/>
</dbReference>
<dbReference type="CDD" id="cd02194">
    <property type="entry name" value="ThiL"/>
    <property type="match status" value="1"/>
</dbReference>
<dbReference type="RefSeq" id="WP_071547264.1">
    <property type="nucleotide sequence ID" value="NZ_LKAQ01000005.1"/>
</dbReference>
<feature type="binding site" evidence="2">
    <location>
        <begin position="120"/>
        <end position="121"/>
    </location>
    <ligand>
        <name>ATP</name>
        <dbReference type="ChEBI" id="CHEBI:30616"/>
    </ligand>
</feature>
<evidence type="ECO:0000259" key="3">
    <source>
        <dbReference type="Pfam" id="PF00586"/>
    </source>
</evidence>
<comment type="similarity">
    <text evidence="2">Belongs to the thiamine-monophosphate kinase family.</text>
</comment>
<feature type="binding site" evidence="2">
    <location>
        <position position="215"/>
    </location>
    <ligand>
        <name>Mg(2+)</name>
        <dbReference type="ChEBI" id="CHEBI:18420"/>
        <label>5</label>
    </ligand>
</feature>
<feature type="domain" description="PurM-like N-terminal" evidence="3">
    <location>
        <begin position="27"/>
        <end position="136"/>
    </location>
</feature>
<dbReference type="GO" id="GO:0009030">
    <property type="term" value="F:thiamine-phosphate kinase activity"/>
    <property type="evidence" value="ECO:0007669"/>
    <property type="project" value="UniProtKB-UniRule"/>
</dbReference>
<gene>
    <name evidence="2 5" type="primary">thiL</name>
    <name evidence="5" type="ORF">BerOc1_03579</name>
</gene>
<dbReference type="GO" id="GO:0005524">
    <property type="term" value="F:ATP binding"/>
    <property type="evidence" value="ECO:0007669"/>
    <property type="project" value="UniProtKB-UniRule"/>
</dbReference>
<evidence type="ECO:0000313" key="5">
    <source>
        <dbReference type="EMBL" id="OIQ48826.1"/>
    </source>
</evidence>
<dbReference type="HAMAP" id="MF_02128">
    <property type="entry name" value="TMP_kinase"/>
    <property type="match status" value="1"/>
</dbReference>
<dbReference type="UniPathway" id="UPA00060">
    <property type="reaction ID" value="UER00142"/>
</dbReference>
<feature type="binding site" evidence="2">
    <location>
        <position position="310"/>
    </location>
    <ligand>
        <name>substrate</name>
    </ligand>
</feature>
<dbReference type="Gene3D" id="3.90.650.10">
    <property type="entry name" value="PurM-like C-terminal domain"/>
    <property type="match status" value="1"/>
</dbReference>
<feature type="binding site" evidence="2">
    <location>
        <position position="145"/>
    </location>
    <ligand>
        <name>ATP</name>
        <dbReference type="ChEBI" id="CHEBI:30616"/>
    </ligand>
</feature>
<keyword evidence="2" id="KW-0460">Magnesium</keyword>
<feature type="binding site" evidence="2">
    <location>
        <position position="214"/>
    </location>
    <ligand>
        <name>ATP</name>
        <dbReference type="ChEBI" id="CHEBI:30616"/>
    </ligand>
</feature>
<comment type="caution">
    <text evidence="5">The sequence shown here is derived from an EMBL/GenBank/DDBJ whole genome shotgun (WGS) entry which is preliminary data.</text>
</comment>
<reference evidence="5 6" key="1">
    <citation type="submission" date="2015-09" db="EMBL/GenBank/DDBJ databases">
        <title>Genome of Desulfovibrio dechloracetivorans BerOc1, a mercury methylating strain isolated from highly hydrocarbons and metals contaminated coastal sediments.</title>
        <authorList>
            <person name="Goni Urriza M."/>
            <person name="Gassie C."/>
            <person name="Bouchez O."/>
            <person name="Klopp C."/>
            <person name="Ranchou-Peyruse A."/>
            <person name="Remy G."/>
        </authorList>
    </citation>
    <scope>NUCLEOTIDE SEQUENCE [LARGE SCALE GENOMIC DNA]</scope>
    <source>
        <strain evidence="5 6">BerOc1</strain>
    </source>
</reference>
<dbReference type="PIRSF" id="PIRSF005303">
    <property type="entry name" value="Thiam_monoph_kin"/>
    <property type="match status" value="1"/>
</dbReference>
<feature type="binding site" evidence="2">
    <location>
        <position position="73"/>
    </location>
    <ligand>
        <name>Mg(2+)</name>
        <dbReference type="ChEBI" id="CHEBI:18420"/>
        <label>2</label>
    </ligand>
</feature>
<feature type="binding site" evidence="2">
    <location>
        <position position="42"/>
    </location>
    <ligand>
        <name>Mg(2+)</name>
        <dbReference type="ChEBI" id="CHEBI:18420"/>
        <label>4</label>
    </ligand>
</feature>
<keyword evidence="2 5" id="KW-0418">Kinase</keyword>
<dbReference type="GO" id="GO:0009228">
    <property type="term" value="P:thiamine biosynthetic process"/>
    <property type="evidence" value="ECO:0007669"/>
    <property type="project" value="UniProtKB-KW"/>
</dbReference>
<evidence type="ECO:0000259" key="4">
    <source>
        <dbReference type="Pfam" id="PF02769"/>
    </source>
</evidence>
<dbReference type="InterPro" id="IPR036676">
    <property type="entry name" value="PurM-like_C_sf"/>
</dbReference>
<feature type="binding site" evidence="2">
    <location>
        <position position="51"/>
    </location>
    <ligand>
        <name>substrate</name>
    </ligand>
</feature>
<dbReference type="PANTHER" id="PTHR30270:SF0">
    <property type="entry name" value="THIAMINE-MONOPHOSPHATE KINASE"/>
    <property type="match status" value="1"/>
</dbReference>
<accession>A0A1J5MS31</accession>
<comment type="caution">
    <text evidence="2">Lacks conserved residue(s) required for the propagation of feature annotation.</text>
</comment>
<comment type="pathway">
    <text evidence="2">Cofactor biosynthesis; thiamine diphosphate biosynthesis; thiamine diphosphate from thiamine phosphate: step 1/1.</text>
</comment>
<feature type="binding site" evidence="2">
    <location>
        <position position="212"/>
    </location>
    <ligand>
        <name>Mg(2+)</name>
        <dbReference type="ChEBI" id="CHEBI:18420"/>
        <label>3</label>
    </ligand>
</feature>
<feature type="binding site" evidence="2">
    <location>
        <position position="73"/>
    </location>
    <ligand>
        <name>Mg(2+)</name>
        <dbReference type="ChEBI" id="CHEBI:18420"/>
        <label>3</label>
    </ligand>
</feature>